<dbReference type="RefSeq" id="WP_201685237.1">
    <property type="nucleotide sequence ID" value="NZ_JAEQNA010000007.1"/>
</dbReference>
<sequence length="77" mass="8177">MTSAEYLIESNHPLAGRLLALGGGRQVLVGDRGLAISLAAKNFVPGSGQEIRVIHVPTGEIVFRKEEASSEAFSEDL</sequence>
<gene>
    <name evidence="1" type="ORF">JI739_17565</name>
</gene>
<keyword evidence="2" id="KW-1185">Reference proteome</keyword>
<comment type="caution">
    <text evidence="1">The sequence shown here is derived from an EMBL/GenBank/DDBJ whole genome shotgun (WGS) entry which is preliminary data.</text>
</comment>
<evidence type="ECO:0000313" key="1">
    <source>
        <dbReference type="EMBL" id="MBL0422160.1"/>
    </source>
</evidence>
<proteinExistence type="predicted"/>
<name>A0A936ZW13_9BURK</name>
<dbReference type="EMBL" id="JAEQNA010000007">
    <property type="protein sequence ID" value="MBL0422160.1"/>
    <property type="molecule type" value="Genomic_DNA"/>
</dbReference>
<protein>
    <submittedName>
        <fullName evidence="1">Uncharacterized protein</fullName>
    </submittedName>
</protein>
<organism evidence="1 2">
    <name type="scientific">Ramlibacter aurantiacus</name>
    <dbReference type="NCBI Taxonomy" id="2801330"/>
    <lineage>
        <taxon>Bacteria</taxon>
        <taxon>Pseudomonadati</taxon>
        <taxon>Pseudomonadota</taxon>
        <taxon>Betaproteobacteria</taxon>
        <taxon>Burkholderiales</taxon>
        <taxon>Comamonadaceae</taxon>
        <taxon>Ramlibacter</taxon>
    </lineage>
</organism>
<evidence type="ECO:0000313" key="2">
    <source>
        <dbReference type="Proteomes" id="UP000613011"/>
    </source>
</evidence>
<reference evidence="1" key="1">
    <citation type="submission" date="2021-01" db="EMBL/GenBank/DDBJ databases">
        <title>Ramlibacter sp. strain AW1 16S ribosomal RNA gene Genome sequencing and assembly.</title>
        <authorList>
            <person name="Kang M."/>
        </authorList>
    </citation>
    <scope>NUCLEOTIDE SEQUENCE</scope>
    <source>
        <strain evidence="1">AW1</strain>
    </source>
</reference>
<dbReference type="AlphaFoldDB" id="A0A936ZW13"/>
<accession>A0A936ZW13</accession>
<dbReference type="Proteomes" id="UP000613011">
    <property type="component" value="Unassembled WGS sequence"/>
</dbReference>